<keyword evidence="7" id="KW-1185">Reference proteome</keyword>
<protein>
    <submittedName>
        <fullName evidence="6">Mono/diheme cytochrome c family protein</fullName>
    </submittedName>
</protein>
<dbReference type="SUPFAM" id="SSF46626">
    <property type="entry name" value="Cytochrome c"/>
    <property type="match status" value="3"/>
</dbReference>
<proteinExistence type="predicted"/>
<dbReference type="InterPro" id="IPR009056">
    <property type="entry name" value="Cyt_c-like_dom"/>
</dbReference>
<organism evidence="6 7">
    <name type="scientific">Roseateles asaccharophilus</name>
    <dbReference type="NCBI Taxonomy" id="582607"/>
    <lineage>
        <taxon>Bacteria</taxon>
        <taxon>Pseudomonadati</taxon>
        <taxon>Pseudomonadota</taxon>
        <taxon>Betaproteobacteria</taxon>
        <taxon>Burkholderiales</taxon>
        <taxon>Sphaerotilaceae</taxon>
        <taxon>Roseateles</taxon>
    </lineage>
</organism>
<dbReference type="PIRSF" id="PIRSF000018">
    <property type="entry name" value="Mb_ADH_cyt_c"/>
    <property type="match status" value="1"/>
</dbReference>
<evidence type="ECO:0000256" key="1">
    <source>
        <dbReference type="ARBA" id="ARBA00022617"/>
    </source>
</evidence>
<feature type="domain" description="Cytochrome c" evidence="5">
    <location>
        <begin position="40"/>
        <end position="142"/>
    </location>
</feature>
<sequence>MKRLLTILVLLVVASVAAAGLLLAWQRNLPAGASSAGAPAEPVRGAYLAAVGNCMGCHTARGGERLAGGRAIPTPFGTVFSSNLTPHASGLGGWSADDFWRALHLGQSRDGRLLVPAHPVTNTSKVTREDADALHAWLMAQPAVDAPRRAHELRWPYGTQLALAAWRALYFSPAVYQPDTSRDAAWNRGAYLSQGLAHCSACHAGRDVLGGDRGAADFRGGFLAGIGWQAPSLLDPAEAGVQRWPDATLRRWLRDGHADGHSAQGPMAEVILGSTAALDDADLAAMSSYLRSLPEQAVTRPEPAQPDPRRRLRGAALYREHCATCHGEQGEGRRDASGALAYPALAGSRLVTQASAANLIRVIERGGFAPATPGHPQPYGMPPFAGTLGPDDLAALASHLRQAFGNAAGEVDGVEVLRLRAAATAR</sequence>
<dbReference type="Pfam" id="PF00034">
    <property type="entry name" value="Cytochrom_C"/>
    <property type="match status" value="1"/>
</dbReference>
<evidence type="ECO:0000256" key="2">
    <source>
        <dbReference type="ARBA" id="ARBA00022723"/>
    </source>
</evidence>
<dbReference type="EMBL" id="JAVDXV010000005">
    <property type="protein sequence ID" value="MDR7333626.1"/>
    <property type="molecule type" value="Genomic_DNA"/>
</dbReference>
<keyword evidence="2 4" id="KW-0479">Metal-binding</keyword>
<dbReference type="InterPro" id="IPR014353">
    <property type="entry name" value="Membr-bd_ADH_cyt_c"/>
</dbReference>
<evidence type="ECO:0000256" key="3">
    <source>
        <dbReference type="ARBA" id="ARBA00023004"/>
    </source>
</evidence>
<dbReference type="InterPro" id="IPR051459">
    <property type="entry name" value="Cytochrome_c-type_DH"/>
</dbReference>
<name>A0ABU2A8U8_9BURK</name>
<reference evidence="6 7" key="1">
    <citation type="submission" date="2023-07" db="EMBL/GenBank/DDBJ databases">
        <title>Sorghum-associated microbial communities from plants grown in Nebraska, USA.</title>
        <authorList>
            <person name="Schachtman D."/>
        </authorList>
    </citation>
    <scope>NUCLEOTIDE SEQUENCE [LARGE SCALE GENOMIC DNA]</scope>
    <source>
        <strain evidence="6 7">BE316</strain>
    </source>
</reference>
<dbReference type="PROSITE" id="PS51007">
    <property type="entry name" value="CYTC"/>
    <property type="match status" value="3"/>
</dbReference>
<evidence type="ECO:0000256" key="4">
    <source>
        <dbReference type="PROSITE-ProRule" id="PRU00433"/>
    </source>
</evidence>
<dbReference type="PANTHER" id="PTHR35008:SF4">
    <property type="entry name" value="BLL4482 PROTEIN"/>
    <property type="match status" value="1"/>
</dbReference>
<dbReference type="RefSeq" id="WP_310329506.1">
    <property type="nucleotide sequence ID" value="NZ_JAVDXV010000005.1"/>
</dbReference>
<feature type="domain" description="Cytochrome c" evidence="5">
    <location>
        <begin position="184"/>
        <end position="294"/>
    </location>
</feature>
<dbReference type="Proteomes" id="UP001180825">
    <property type="component" value="Unassembled WGS sequence"/>
</dbReference>
<dbReference type="Gene3D" id="1.10.760.10">
    <property type="entry name" value="Cytochrome c-like domain"/>
    <property type="match status" value="3"/>
</dbReference>
<accession>A0ABU2A8U8</accession>
<feature type="domain" description="Cytochrome c" evidence="5">
    <location>
        <begin position="309"/>
        <end position="404"/>
    </location>
</feature>
<dbReference type="PANTHER" id="PTHR35008">
    <property type="entry name" value="BLL4482 PROTEIN-RELATED"/>
    <property type="match status" value="1"/>
</dbReference>
<dbReference type="InterPro" id="IPR036909">
    <property type="entry name" value="Cyt_c-like_dom_sf"/>
</dbReference>
<keyword evidence="3 4" id="KW-0408">Iron</keyword>
<gene>
    <name evidence="6" type="ORF">J2X21_002768</name>
</gene>
<dbReference type="Pfam" id="PF13442">
    <property type="entry name" value="Cytochrome_CBB3"/>
    <property type="match status" value="1"/>
</dbReference>
<evidence type="ECO:0000313" key="6">
    <source>
        <dbReference type="EMBL" id="MDR7333626.1"/>
    </source>
</evidence>
<comment type="caution">
    <text evidence="6">The sequence shown here is derived from an EMBL/GenBank/DDBJ whole genome shotgun (WGS) entry which is preliminary data.</text>
</comment>
<keyword evidence="1 4" id="KW-0349">Heme</keyword>
<evidence type="ECO:0000259" key="5">
    <source>
        <dbReference type="PROSITE" id="PS51007"/>
    </source>
</evidence>
<evidence type="ECO:0000313" key="7">
    <source>
        <dbReference type="Proteomes" id="UP001180825"/>
    </source>
</evidence>